<dbReference type="STRING" id="78915.A0A4P9XRR0"/>
<feature type="signal peptide" evidence="4">
    <location>
        <begin position="1"/>
        <end position="19"/>
    </location>
</feature>
<dbReference type="Gene3D" id="2.120.10.80">
    <property type="entry name" value="Kelch-type beta propeller"/>
    <property type="match status" value="3"/>
</dbReference>
<feature type="non-terminal residue" evidence="5">
    <location>
        <position position="288"/>
    </location>
</feature>
<name>A0A4P9XRR0_9FUNG</name>
<feature type="chain" id="PRO_5020378077" description="Galactose oxidase" evidence="4">
    <location>
        <begin position="20"/>
        <end position="288"/>
    </location>
</feature>
<feature type="compositionally biased region" description="Polar residues" evidence="3">
    <location>
        <begin position="124"/>
        <end position="138"/>
    </location>
</feature>
<gene>
    <name evidence="5" type="ORF">THASP1DRAFT_29433</name>
</gene>
<evidence type="ECO:0000256" key="2">
    <source>
        <dbReference type="ARBA" id="ARBA00022737"/>
    </source>
</evidence>
<organism evidence="5 6">
    <name type="scientific">Thamnocephalis sphaerospora</name>
    <dbReference type="NCBI Taxonomy" id="78915"/>
    <lineage>
        <taxon>Eukaryota</taxon>
        <taxon>Fungi</taxon>
        <taxon>Fungi incertae sedis</taxon>
        <taxon>Zoopagomycota</taxon>
        <taxon>Zoopagomycotina</taxon>
        <taxon>Zoopagomycetes</taxon>
        <taxon>Zoopagales</taxon>
        <taxon>Sigmoideomycetaceae</taxon>
        <taxon>Thamnocephalis</taxon>
    </lineage>
</organism>
<dbReference type="InterPro" id="IPR015915">
    <property type="entry name" value="Kelch-typ_b-propeller"/>
</dbReference>
<dbReference type="SUPFAM" id="SSF117281">
    <property type="entry name" value="Kelch motif"/>
    <property type="match status" value="1"/>
</dbReference>
<dbReference type="Pfam" id="PF24681">
    <property type="entry name" value="Kelch_KLHDC2_KLHL20_DRC7"/>
    <property type="match status" value="1"/>
</dbReference>
<keyword evidence="1" id="KW-0880">Kelch repeat</keyword>
<accession>A0A4P9XRR0</accession>
<reference evidence="6" key="1">
    <citation type="journal article" date="2018" name="Nat. Microbiol.">
        <title>Leveraging single-cell genomics to expand the fungal tree of life.</title>
        <authorList>
            <person name="Ahrendt S.R."/>
            <person name="Quandt C.A."/>
            <person name="Ciobanu D."/>
            <person name="Clum A."/>
            <person name="Salamov A."/>
            <person name="Andreopoulos B."/>
            <person name="Cheng J.F."/>
            <person name="Woyke T."/>
            <person name="Pelin A."/>
            <person name="Henrissat B."/>
            <person name="Reynolds N.K."/>
            <person name="Benny G.L."/>
            <person name="Smith M.E."/>
            <person name="James T.Y."/>
            <person name="Grigoriev I.V."/>
        </authorList>
    </citation>
    <scope>NUCLEOTIDE SEQUENCE [LARGE SCALE GENOMIC DNA]</scope>
    <source>
        <strain evidence="6">RSA 1356</strain>
    </source>
</reference>
<dbReference type="OrthoDB" id="432528at2759"/>
<evidence type="ECO:0000313" key="6">
    <source>
        <dbReference type="Proteomes" id="UP000271241"/>
    </source>
</evidence>
<dbReference type="PANTHER" id="PTHR46093:SF18">
    <property type="entry name" value="FIBRONECTIN TYPE-III DOMAIN-CONTAINING PROTEIN"/>
    <property type="match status" value="1"/>
</dbReference>
<evidence type="ECO:0000256" key="1">
    <source>
        <dbReference type="ARBA" id="ARBA00022441"/>
    </source>
</evidence>
<feature type="region of interest" description="Disordered" evidence="3">
    <location>
        <begin position="124"/>
        <end position="149"/>
    </location>
</feature>
<dbReference type="EMBL" id="KZ992570">
    <property type="protein sequence ID" value="RKP08787.1"/>
    <property type="molecule type" value="Genomic_DNA"/>
</dbReference>
<dbReference type="PANTHER" id="PTHR46093">
    <property type="entry name" value="ACYL-COA-BINDING DOMAIN-CONTAINING PROTEIN 5"/>
    <property type="match status" value="1"/>
</dbReference>
<keyword evidence="4" id="KW-0732">Signal</keyword>
<evidence type="ECO:0000256" key="4">
    <source>
        <dbReference type="SAM" id="SignalP"/>
    </source>
</evidence>
<protein>
    <recommendedName>
        <fullName evidence="7">Galactose oxidase</fullName>
    </recommendedName>
</protein>
<dbReference type="Proteomes" id="UP000271241">
    <property type="component" value="Unassembled WGS sequence"/>
</dbReference>
<sequence length="288" mass="30992">MRSILCLALVAAAPWMVAGQAITPTARWGHSAALLNNNLYIVGGRSGNNGSTSPLASEHFVLSMDVSQPFDTKFPPWMLVDTPGNKPDPMMDGVVEVDTKNGRLILFGGLGAQTSQSNAVWTLRPTSRSWSSDSNGNGPTPRRGNAGSASVNNDLYVYGGVSSDSSARTDKFNDLYSLDKSSLTWTNHKKATGNNSAPYQHTLSYVPGRKLLVSIGGTGDNNLVPMDQINWYNLEQDVWGTDTARGDIPSPRREHSAVVAGERIIVFGGCNTDYTTFYNDVAVLDTTT</sequence>
<keyword evidence="2" id="KW-0677">Repeat</keyword>
<evidence type="ECO:0000256" key="3">
    <source>
        <dbReference type="SAM" id="MobiDB-lite"/>
    </source>
</evidence>
<keyword evidence="6" id="KW-1185">Reference proteome</keyword>
<evidence type="ECO:0008006" key="7">
    <source>
        <dbReference type="Google" id="ProtNLM"/>
    </source>
</evidence>
<dbReference type="AlphaFoldDB" id="A0A4P9XRR0"/>
<evidence type="ECO:0000313" key="5">
    <source>
        <dbReference type="EMBL" id="RKP08787.1"/>
    </source>
</evidence>
<proteinExistence type="predicted"/>